<reference evidence="2 3" key="1">
    <citation type="submission" date="2019-03" db="EMBL/GenBank/DDBJ databases">
        <title>Genomic Encyclopedia of Archaeal and Bacterial Type Strains, Phase II (KMG-II): from individual species to whole genera.</title>
        <authorList>
            <person name="Goeker M."/>
        </authorList>
    </citation>
    <scope>NUCLEOTIDE SEQUENCE [LARGE SCALE GENOMIC DNA]</scope>
    <source>
        <strain evidence="2 3">ATCC 25309</strain>
    </source>
</reference>
<protein>
    <submittedName>
        <fullName evidence="2">TIR domain-containing protein</fullName>
    </submittedName>
</protein>
<dbReference type="OrthoDB" id="5149141at2"/>
<dbReference type="SUPFAM" id="SSF52200">
    <property type="entry name" value="Toll/Interleukin receptor TIR domain"/>
    <property type="match status" value="1"/>
</dbReference>
<gene>
    <name evidence="2" type="ORF">EI77_01093</name>
</gene>
<organism evidence="2 3">
    <name type="scientific">Prosthecobacter fusiformis</name>
    <dbReference type="NCBI Taxonomy" id="48464"/>
    <lineage>
        <taxon>Bacteria</taxon>
        <taxon>Pseudomonadati</taxon>
        <taxon>Verrucomicrobiota</taxon>
        <taxon>Verrucomicrobiia</taxon>
        <taxon>Verrucomicrobiales</taxon>
        <taxon>Verrucomicrobiaceae</taxon>
        <taxon>Prosthecobacter</taxon>
    </lineage>
</organism>
<evidence type="ECO:0000313" key="2">
    <source>
        <dbReference type="EMBL" id="TDU81783.1"/>
    </source>
</evidence>
<dbReference type="EMBL" id="SOCA01000001">
    <property type="protein sequence ID" value="TDU81783.1"/>
    <property type="molecule type" value="Genomic_DNA"/>
</dbReference>
<dbReference type="AlphaFoldDB" id="A0A4V3FIB0"/>
<dbReference type="InterPro" id="IPR035897">
    <property type="entry name" value="Toll_tir_struct_dom_sf"/>
</dbReference>
<dbReference type="RefSeq" id="WP_133793703.1">
    <property type="nucleotide sequence ID" value="NZ_SOCA01000001.1"/>
</dbReference>
<dbReference type="Gene3D" id="3.40.50.10140">
    <property type="entry name" value="Toll/interleukin-1 receptor homology (TIR) domain"/>
    <property type="match status" value="1"/>
</dbReference>
<dbReference type="Pfam" id="PF13676">
    <property type="entry name" value="TIR_2"/>
    <property type="match status" value="1"/>
</dbReference>
<proteinExistence type="predicted"/>
<comment type="caution">
    <text evidence="2">The sequence shown here is derived from an EMBL/GenBank/DDBJ whole genome shotgun (WGS) entry which is preliminary data.</text>
</comment>
<evidence type="ECO:0000313" key="3">
    <source>
        <dbReference type="Proteomes" id="UP000295662"/>
    </source>
</evidence>
<dbReference type="Proteomes" id="UP000295662">
    <property type="component" value="Unassembled WGS sequence"/>
</dbReference>
<evidence type="ECO:0000259" key="1">
    <source>
        <dbReference type="Pfam" id="PF13676"/>
    </source>
</evidence>
<name>A0A4V3FIB0_9BACT</name>
<keyword evidence="3" id="KW-1185">Reference proteome</keyword>
<dbReference type="InterPro" id="IPR000157">
    <property type="entry name" value="TIR_dom"/>
</dbReference>
<feature type="domain" description="TIR" evidence="1">
    <location>
        <begin position="6"/>
        <end position="123"/>
    </location>
</feature>
<accession>A0A4V3FIB0</accession>
<sequence>MKTLWLTYSWKDDEDQVSFIQQELERKGLKVKRDKWTLVAGQRLWEQIEHHISNKEESDGWAIYLTANSLMSQPCKEELSYALDQALNRRGQIYPLIGISDGNVDSQVIPKSIATRLYVSLKDAVWAERVISGMEGISVGDNSREIAPYFMKYYAVDPTKFGRRYAIEVRPRCGNWVPYFVGVRAGMRERLNPYCAHGLANQPPDTSFDISPYEQLDDSRQWWVMGSQNEISWGHAAWLFVNELPGELIFGSKTDKSQQFSIKRMPGMM</sequence>
<dbReference type="GO" id="GO:0007165">
    <property type="term" value="P:signal transduction"/>
    <property type="evidence" value="ECO:0007669"/>
    <property type="project" value="InterPro"/>
</dbReference>